<organism evidence="1 2">
    <name type="scientific">Gigaspora margarita</name>
    <dbReference type="NCBI Taxonomy" id="4874"/>
    <lineage>
        <taxon>Eukaryota</taxon>
        <taxon>Fungi</taxon>
        <taxon>Fungi incertae sedis</taxon>
        <taxon>Mucoromycota</taxon>
        <taxon>Glomeromycotina</taxon>
        <taxon>Glomeromycetes</taxon>
        <taxon>Diversisporales</taxon>
        <taxon>Gigasporaceae</taxon>
        <taxon>Gigaspora</taxon>
    </lineage>
</organism>
<accession>A0ABN7UXT5</accession>
<reference evidence="1 2" key="1">
    <citation type="submission" date="2021-06" db="EMBL/GenBank/DDBJ databases">
        <authorList>
            <person name="Kallberg Y."/>
            <person name="Tangrot J."/>
            <person name="Rosling A."/>
        </authorList>
    </citation>
    <scope>NUCLEOTIDE SEQUENCE [LARGE SCALE GENOMIC DNA]</scope>
    <source>
        <strain evidence="1 2">120-4 pot B 10/14</strain>
    </source>
</reference>
<evidence type="ECO:0000313" key="2">
    <source>
        <dbReference type="Proteomes" id="UP000789901"/>
    </source>
</evidence>
<protein>
    <submittedName>
        <fullName evidence="1">1668_t:CDS:1</fullName>
    </submittedName>
</protein>
<evidence type="ECO:0000313" key="1">
    <source>
        <dbReference type="EMBL" id="CAG8698605.1"/>
    </source>
</evidence>
<keyword evidence="2" id="KW-1185">Reference proteome</keyword>
<dbReference type="EMBL" id="CAJVQB010007179">
    <property type="protein sequence ID" value="CAG8698605.1"/>
    <property type="molecule type" value="Genomic_DNA"/>
</dbReference>
<gene>
    <name evidence="1" type="ORF">GMARGA_LOCUS11978</name>
</gene>
<sequence>MLSGGDNIVGDARLCSVGFLARKHCGPPYLRSVSLVGINTAAFVTNNTAFAIDAVLPLEIILAETKLKLVTIN</sequence>
<proteinExistence type="predicted"/>
<dbReference type="Proteomes" id="UP000789901">
    <property type="component" value="Unassembled WGS sequence"/>
</dbReference>
<comment type="caution">
    <text evidence="1">The sequence shown here is derived from an EMBL/GenBank/DDBJ whole genome shotgun (WGS) entry which is preliminary data.</text>
</comment>
<name>A0ABN7UXT5_GIGMA</name>